<dbReference type="GO" id="GO:0016887">
    <property type="term" value="F:ATP hydrolysis activity"/>
    <property type="evidence" value="ECO:0007669"/>
    <property type="project" value="InterPro"/>
</dbReference>
<organism evidence="3 4">
    <name type="scientific">Candolleomyces eurysporus</name>
    <dbReference type="NCBI Taxonomy" id="2828524"/>
    <lineage>
        <taxon>Eukaryota</taxon>
        <taxon>Fungi</taxon>
        <taxon>Dikarya</taxon>
        <taxon>Basidiomycota</taxon>
        <taxon>Agaricomycotina</taxon>
        <taxon>Agaricomycetes</taxon>
        <taxon>Agaricomycetidae</taxon>
        <taxon>Agaricales</taxon>
        <taxon>Agaricineae</taxon>
        <taxon>Psathyrellaceae</taxon>
        <taxon>Candolleomyces</taxon>
    </lineage>
</organism>
<sequence length="705" mass="79870">MHRRLSTLMRSASSGPSSSRTIYEEDDNESTLTAVTGAHGKAEEKEALPIPSLKVKRVDNYYSRWSKAWKYRNTSSKVAVETIPVLSGGSNDQWKDFSFVVVRTIPRLENAEPTFKIVIKSEYILKACREVIESWPGVSWNADPLELDPQIFITYHQQFLEYQRVLEEKKRSELETHLLTSVKLLNTTIATDYRTTLGTIKRLTKHGEITFELLYGILVPRTLFVARCAVTGLPRLLQLSYFQKTAIEGKPMYQLVLESVDLVDRVMSNTVGVGRVQTVIYLPPFRGAIPITSLDAYPLKFHPDEAGLREAVLKRGKKWNSLMGVHHKEYDGLAALKCNNKVAKHNVRSRIMIDRPTFRRLNPNYNFPQPVPPKVEVVDPTNPRNNMYDAYGNYIQPPQPLQATGADVVRGNLQEEGANEELSEEELLLTPAAVYGFSLSDKIWLEFNVELVEEVQWNNDAFANLVLPPGRKDLLQSLVESHHREIGFDDFIKGKGHGLVINLFGPPGVGKTFSAEATSEHVKRPLYIVGAGDLGTHASELDTQLDRVFDIATAWKAIVLIDEADVFLEQRSLHDLERNAMVAVFLRHVEYYRGILFLTTNRVKTFDEAFLSRIHVALHFQQLSQESKEQVWAAFIKKASATDAITEDQIKKLAERDINGRQIKNAVRTAHSLAVGRSEQVKFEHIVQTLDAMAEFNKEFEMGRA</sequence>
<dbReference type="Pfam" id="PF22942">
    <property type="entry name" value="DUF7025"/>
    <property type="match status" value="1"/>
</dbReference>
<evidence type="ECO:0000313" key="3">
    <source>
        <dbReference type="EMBL" id="KAJ2933264.1"/>
    </source>
</evidence>
<evidence type="ECO:0000259" key="2">
    <source>
        <dbReference type="SMART" id="SM00382"/>
    </source>
</evidence>
<dbReference type="GO" id="GO:0005524">
    <property type="term" value="F:ATP binding"/>
    <property type="evidence" value="ECO:0007669"/>
    <property type="project" value="InterPro"/>
</dbReference>
<dbReference type="AlphaFoldDB" id="A0A9W8MLW8"/>
<dbReference type="SUPFAM" id="SSF52540">
    <property type="entry name" value="P-loop containing nucleoside triphosphate hydrolases"/>
    <property type="match status" value="1"/>
</dbReference>
<dbReference type="InterPro" id="IPR027417">
    <property type="entry name" value="P-loop_NTPase"/>
</dbReference>
<dbReference type="InterPro" id="IPR003593">
    <property type="entry name" value="AAA+_ATPase"/>
</dbReference>
<feature type="region of interest" description="Disordered" evidence="1">
    <location>
        <begin position="1"/>
        <end position="29"/>
    </location>
</feature>
<dbReference type="OrthoDB" id="10042665at2759"/>
<reference evidence="3" key="1">
    <citation type="submission" date="2022-06" db="EMBL/GenBank/DDBJ databases">
        <title>Genome Sequence of Candolleomyces eurysporus.</title>
        <authorList>
            <person name="Buettner E."/>
        </authorList>
    </citation>
    <scope>NUCLEOTIDE SEQUENCE</scope>
    <source>
        <strain evidence="3">VTCC 930004</strain>
    </source>
</reference>
<dbReference type="InterPro" id="IPR054289">
    <property type="entry name" value="DUF7025"/>
</dbReference>
<comment type="caution">
    <text evidence="3">The sequence shown here is derived from an EMBL/GenBank/DDBJ whole genome shotgun (WGS) entry which is preliminary data.</text>
</comment>
<name>A0A9W8MLW8_9AGAR</name>
<gene>
    <name evidence="3" type="ORF">H1R20_g3822</name>
</gene>
<proteinExistence type="predicted"/>
<accession>A0A9W8MLW8</accession>
<dbReference type="Pfam" id="PF00004">
    <property type="entry name" value="AAA"/>
    <property type="match status" value="1"/>
</dbReference>
<dbReference type="InterPro" id="IPR003959">
    <property type="entry name" value="ATPase_AAA_core"/>
</dbReference>
<evidence type="ECO:0000256" key="1">
    <source>
        <dbReference type="SAM" id="MobiDB-lite"/>
    </source>
</evidence>
<feature type="domain" description="AAA+ ATPase" evidence="2">
    <location>
        <begin position="497"/>
        <end position="624"/>
    </location>
</feature>
<dbReference type="SMART" id="SM00382">
    <property type="entry name" value="AAA"/>
    <property type="match status" value="1"/>
</dbReference>
<dbReference type="CDD" id="cd19481">
    <property type="entry name" value="RecA-like_protease"/>
    <property type="match status" value="1"/>
</dbReference>
<protein>
    <recommendedName>
        <fullName evidence="2">AAA+ ATPase domain-containing protein</fullName>
    </recommendedName>
</protein>
<dbReference type="PANTHER" id="PTHR46411">
    <property type="entry name" value="FAMILY ATPASE, PUTATIVE-RELATED"/>
    <property type="match status" value="1"/>
</dbReference>
<dbReference type="Proteomes" id="UP001140091">
    <property type="component" value="Unassembled WGS sequence"/>
</dbReference>
<feature type="non-terminal residue" evidence="3">
    <location>
        <position position="705"/>
    </location>
</feature>
<evidence type="ECO:0000313" key="4">
    <source>
        <dbReference type="Proteomes" id="UP001140091"/>
    </source>
</evidence>
<keyword evidence="4" id="KW-1185">Reference proteome</keyword>
<dbReference type="PANTHER" id="PTHR46411:SF3">
    <property type="entry name" value="AAA+ ATPASE DOMAIN-CONTAINING PROTEIN"/>
    <property type="match status" value="1"/>
</dbReference>
<dbReference type="EMBL" id="JANBPK010000748">
    <property type="protein sequence ID" value="KAJ2933264.1"/>
    <property type="molecule type" value="Genomic_DNA"/>
</dbReference>
<dbReference type="Gene3D" id="3.40.50.300">
    <property type="entry name" value="P-loop containing nucleotide triphosphate hydrolases"/>
    <property type="match status" value="1"/>
</dbReference>